<name>A0ABN3UNG6_9MICO</name>
<feature type="transmembrane region" description="Helical" evidence="7">
    <location>
        <begin position="157"/>
        <end position="174"/>
    </location>
</feature>
<dbReference type="NCBIfam" id="TIGR02868">
    <property type="entry name" value="CydC"/>
    <property type="match status" value="1"/>
</dbReference>
<dbReference type="PROSITE" id="PS50929">
    <property type="entry name" value="ABC_TM1F"/>
    <property type="match status" value="1"/>
</dbReference>
<keyword evidence="3" id="KW-0547">Nucleotide-binding</keyword>
<accession>A0ABN3UNG6</accession>
<evidence type="ECO:0000256" key="5">
    <source>
        <dbReference type="ARBA" id="ARBA00022989"/>
    </source>
</evidence>
<comment type="caution">
    <text evidence="10">The sequence shown here is derived from an EMBL/GenBank/DDBJ whole genome shotgun (WGS) entry which is preliminary data.</text>
</comment>
<keyword evidence="11" id="KW-1185">Reference proteome</keyword>
<dbReference type="InterPro" id="IPR014223">
    <property type="entry name" value="ABC_CydC/D"/>
</dbReference>
<evidence type="ECO:0000256" key="6">
    <source>
        <dbReference type="ARBA" id="ARBA00023136"/>
    </source>
</evidence>
<dbReference type="InterPro" id="IPR003593">
    <property type="entry name" value="AAA+_ATPase"/>
</dbReference>
<evidence type="ECO:0000313" key="10">
    <source>
        <dbReference type="EMBL" id="GAA2736202.1"/>
    </source>
</evidence>
<reference evidence="10 11" key="1">
    <citation type="journal article" date="2019" name="Int. J. Syst. Evol. Microbiol.">
        <title>The Global Catalogue of Microorganisms (GCM) 10K type strain sequencing project: providing services to taxonomists for standard genome sequencing and annotation.</title>
        <authorList>
            <consortium name="The Broad Institute Genomics Platform"/>
            <consortium name="The Broad Institute Genome Sequencing Center for Infectious Disease"/>
            <person name="Wu L."/>
            <person name="Ma J."/>
        </authorList>
    </citation>
    <scope>NUCLEOTIDE SEQUENCE [LARGE SCALE GENOMIC DNA]</scope>
    <source>
        <strain evidence="10 11">JCM 16378</strain>
    </source>
</reference>
<keyword evidence="6 7" id="KW-0472">Membrane</keyword>
<gene>
    <name evidence="10" type="ORF">GCM10009867_20330</name>
</gene>
<evidence type="ECO:0000256" key="3">
    <source>
        <dbReference type="ARBA" id="ARBA00022741"/>
    </source>
</evidence>
<protein>
    <recommendedName>
        <fullName evidence="12">Thiol reductant ABC exporter subunit CydC</fullName>
    </recommendedName>
</protein>
<feature type="transmembrane region" description="Helical" evidence="7">
    <location>
        <begin position="16"/>
        <end position="41"/>
    </location>
</feature>
<dbReference type="RefSeq" id="WP_344192769.1">
    <property type="nucleotide sequence ID" value="NZ_BAAARN010000001.1"/>
</dbReference>
<dbReference type="InterPro" id="IPR003439">
    <property type="entry name" value="ABC_transporter-like_ATP-bd"/>
</dbReference>
<dbReference type="Pfam" id="PF00005">
    <property type="entry name" value="ABC_tran"/>
    <property type="match status" value="1"/>
</dbReference>
<evidence type="ECO:0000256" key="7">
    <source>
        <dbReference type="SAM" id="Phobius"/>
    </source>
</evidence>
<dbReference type="PANTHER" id="PTHR24221">
    <property type="entry name" value="ATP-BINDING CASSETTE SUB-FAMILY B"/>
    <property type="match status" value="1"/>
</dbReference>
<evidence type="ECO:0000259" key="8">
    <source>
        <dbReference type="PROSITE" id="PS50893"/>
    </source>
</evidence>
<dbReference type="Proteomes" id="UP001501326">
    <property type="component" value="Unassembled WGS sequence"/>
</dbReference>
<feature type="domain" description="ABC transporter" evidence="8">
    <location>
        <begin position="344"/>
        <end position="562"/>
    </location>
</feature>
<comment type="subcellular location">
    <subcellularLocation>
        <location evidence="1">Cell membrane</location>
        <topology evidence="1">Multi-pass membrane protein</topology>
    </subcellularLocation>
</comment>
<evidence type="ECO:0008006" key="12">
    <source>
        <dbReference type="Google" id="ProtNLM"/>
    </source>
</evidence>
<dbReference type="InterPro" id="IPR017871">
    <property type="entry name" value="ABC_transporter-like_CS"/>
</dbReference>
<dbReference type="InterPro" id="IPR027417">
    <property type="entry name" value="P-loop_NTPase"/>
</dbReference>
<evidence type="ECO:0000256" key="2">
    <source>
        <dbReference type="ARBA" id="ARBA00022692"/>
    </source>
</evidence>
<dbReference type="PROSITE" id="PS50893">
    <property type="entry name" value="ABC_TRANSPORTER_2"/>
    <property type="match status" value="1"/>
</dbReference>
<dbReference type="PANTHER" id="PTHR24221:SF654">
    <property type="entry name" value="ATP-BINDING CASSETTE SUB-FAMILY B MEMBER 6"/>
    <property type="match status" value="1"/>
</dbReference>
<dbReference type="EMBL" id="BAAARN010000001">
    <property type="protein sequence ID" value="GAA2736202.1"/>
    <property type="molecule type" value="Genomic_DNA"/>
</dbReference>
<organism evidence="10 11">
    <name type="scientific">Pedococcus aerophilus</name>
    <dbReference type="NCBI Taxonomy" id="436356"/>
    <lineage>
        <taxon>Bacteria</taxon>
        <taxon>Bacillati</taxon>
        <taxon>Actinomycetota</taxon>
        <taxon>Actinomycetes</taxon>
        <taxon>Micrococcales</taxon>
        <taxon>Intrasporangiaceae</taxon>
        <taxon>Pedococcus</taxon>
    </lineage>
</organism>
<dbReference type="InterPro" id="IPR011527">
    <property type="entry name" value="ABC1_TM_dom"/>
</dbReference>
<dbReference type="InterPro" id="IPR036640">
    <property type="entry name" value="ABC1_TM_sf"/>
</dbReference>
<dbReference type="SUPFAM" id="SSF90123">
    <property type="entry name" value="ABC transporter transmembrane region"/>
    <property type="match status" value="1"/>
</dbReference>
<dbReference type="PROSITE" id="PS00211">
    <property type="entry name" value="ABC_TRANSPORTER_1"/>
    <property type="match status" value="1"/>
</dbReference>
<dbReference type="SUPFAM" id="SSF52540">
    <property type="entry name" value="P-loop containing nucleoside triphosphate hydrolases"/>
    <property type="match status" value="1"/>
</dbReference>
<keyword evidence="5 7" id="KW-1133">Transmembrane helix</keyword>
<dbReference type="InterPro" id="IPR039421">
    <property type="entry name" value="Type_1_exporter"/>
</dbReference>
<sequence length="563" mass="58339">MTGRRPGLRLASPRTVLAGVIGAGALGSGVALTATSGWLIVRAAERPVILTLLTAIVAVRAFGMARPLLRHWERLRSHDAALDDLAHARTDVYAALVPLTPARLPRHGRAAVLHGVVDDVTDRVEAQVRVTVPVVAVGVTGLGTVALCSVVEPRAGAVVAALLGVVLLVTALAWRVETRSQVELGEARAELTQVSELVAAQADELRAIGATGSALGRLDVAHRSVARCTRRQAWGRAVAAGVLPLATALATLGCALAARGSGHSDPVLALLVLAPFALAEVFGPLPDVARSWARARSSAARLESLLDASPAVVDSLPPDGLPPDGVPSATSQGRRLLPGGVPRLELRGVSATWDGTRDHLPTTDLDVYPGSVQAVVGPSGCGKSTLLAVLARQLDPSDGRYLVDGTDVRDLPAATVRDLVAVVDDEPHVFATSLRENLRLARPDADDAAIVRALRDAGLGGWFDALSDGLQTALGSGGQGVSGGERARLSIARALLSGRPVLLLDEPVAHLDHPTAVAVLRDLLRCRGGRTVVVVSHRPEGLTDADGIMDLTRPEVGLVGQVG</sequence>
<dbReference type="Gene3D" id="1.20.1560.10">
    <property type="entry name" value="ABC transporter type 1, transmembrane domain"/>
    <property type="match status" value="1"/>
</dbReference>
<feature type="transmembrane region" description="Helical" evidence="7">
    <location>
        <begin position="130"/>
        <end position="151"/>
    </location>
</feature>
<evidence type="ECO:0000259" key="9">
    <source>
        <dbReference type="PROSITE" id="PS50929"/>
    </source>
</evidence>
<feature type="transmembrane region" description="Helical" evidence="7">
    <location>
        <begin position="237"/>
        <end position="261"/>
    </location>
</feature>
<evidence type="ECO:0000256" key="4">
    <source>
        <dbReference type="ARBA" id="ARBA00022840"/>
    </source>
</evidence>
<keyword evidence="2 7" id="KW-0812">Transmembrane</keyword>
<dbReference type="SMART" id="SM00382">
    <property type="entry name" value="AAA"/>
    <property type="match status" value="1"/>
</dbReference>
<evidence type="ECO:0000256" key="1">
    <source>
        <dbReference type="ARBA" id="ARBA00004651"/>
    </source>
</evidence>
<dbReference type="Gene3D" id="3.40.50.300">
    <property type="entry name" value="P-loop containing nucleotide triphosphate hydrolases"/>
    <property type="match status" value="1"/>
</dbReference>
<evidence type="ECO:0000313" key="11">
    <source>
        <dbReference type="Proteomes" id="UP001501326"/>
    </source>
</evidence>
<keyword evidence="4" id="KW-0067">ATP-binding</keyword>
<proteinExistence type="predicted"/>
<feature type="transmembrane region" description="Helical" evidence="7">
    <location>
        <begin position="47"/>
        <end position="69"/>
    </location>
</feature>
<feature type="domain" description="ABC transmembrane type-1" evidence="9">
    <location>
        <begin position="16"/>
        <end position="297"/>
    </location>
</feature>